<dbReference type="EMBL" id="KQ981101">
    <property type="protein sequence ID" value="KYN09482.1"/>
    <property type="molecule type" value="Genomic_DNA"/>
</dbReference>
<keyword evidence="3" id="KW-1185">Reference proteome</keyword>
<dbReference type="InterPro" id="IPR000305">
    <property type="entry name" value="GIY-YIG_endonuc"/>
</dbReference>
<dbReference type="PANTHER" id="PTHR21301:SF10">
    <property type="entry name" value="REVERSE TRANSCRIPTASE DOMAIN-CONTAINING PROTEIN"/>
    <property type="match status" value="1"/>
</dbReference>
<feature type="non-terminal residue" evidence="2">
    <location>
        <position position="1"/>
    </location>
</feature>
<name>A0A151IS26_9HYME</name>
<evidence type="ECO:0000313" key="3">
    <source>
        <dbReference type="Proteomes" id="UP000078492"/>
    </source>
</evidence>
<dbReference type="AlphaFoldDB" id="A0A151IS26"/>
<reference evidence="2 3" key="1">
    <citation type="submission" date="2015-09" db="EMBL/GenBank/DDBJ databases">
        <title>Trachymyrmex cornetzi WGS genome.</title>
        <authorList>
            <person name="Nygaard S."/>
            <person name="Hu H."/>
            <person name="Boomsma J."/>
            <person name="Zhang G."/>
        </authorList>
    </citation>
    <scope>NUCLEOTIDE SEQUENCE [LARGE SCALE GENOMIC DNA]</scope>
    <source>
        <strain evidence="2">Tcor2-1</strain>
        <tissue evidence="2">Whole body</tissue>
    </source>
</reference>
<dbReference type="Gene3D" id="3.40.1440.10">
    <property type="entry name" value="GIY-YIG endonuclease"/>
    <property type="match status" value="1"/>
</dbReference>
<accession>A0A151IS26</accession>
<dbReference type="PROSITE" id="PS50164">
    <property type="entry name" value="GIY_YIG"/>
    <property type="match status" value="1"/>
</dbReference>
<dbReference type="PANTHER" id="PTHR21301">
    <property type="entry name" value="REVERSE TRANSCRIPTASE"/>
    <property type="match status" value="1"/>
</dbReference>
<evidence type="ECO:0000259" key="1">
    <source>
        <dbReference type="PROSITE" id="PS50164"/>
    </source>
</evidence>
<organism evidence="2 3">
    <name type="scientific">Trachymyrmex cornetzi</name>
    <dbReference type="NCBI Taxonomy" id="471704"/>
    <lineage>
        <taxon>Eukaryota</taxon>
        <taxon>Metazoa</taxon>
        <taxon>Ecdysozoa</taxon>
        <taxon>Arthropoda</taxon>
        <taxon>Hexapoda</taxon>
        <taxon>Insecta</taxon>
        <taxon>Pterygota</taxon>
        <taxon>Neoptera</taxon>
        <taxon>Endopterygota</taxon>
        <taxon>Hymenoptera</taxon>
        <taxon>Apocrita</taxon>
        <taxon>Aculeata</taxon>
        <taxon>Formicoidea</taxon>
        <taxon>Formicidae</taxon>
        <taxon>Myrmicinae</taxon>
        <taxon>Trachymyrmex</taxon>
    </lineage>
</organism>
<protein>
    <recommendedName>
        <fullName evidence="1">GIY-YIG domain-containing protein</fullName>
    </recommendedName>
</protein>
<dbReference type="STRING" id="471704.A0A151IS26"/>
<proteinExistence type="predicted"/>
<sequence length="164" mass="19355">NQVKSRGFVLPYVPKILDEFKRISKTFNTKLAFTSLNKLNSLIKGHKDILPREKRKNVIYKISCKYCDASYVGQTKRKLKTRLDEHRNHINRNSNNQSVITEHRIEFNHDFDLENVAILDEERSLNKRLISECLHILMQLNSLNLRSDTEGVHHNYIQLLKDIK</sequence>
<dbReference type="InterPro" id="IPR035901">
    <property type="entry name" value="GIY-YIG_endonuc_sf"/>
</dbReference>
<gene>
    <name evidence="2" type="ORF">ALC57_18401</name>
</gene>
<dbReference type="CDD" id="cd10442">
    <property type="entry name" value="GIY-YIG_PLEs"/>
    <property type="match status" value="1"/>
</dbReference>
<evidence type="ECO:0000313" key="2">
    <source>
        <dbReference type="EMBL" id="KYN09482.1"/>
    </source>
</evidence>
<feature type="domain" description="GIY-YIG" evidence="1">
    <location>
        <begin position="55"/>
        <end position="137"/>
    </location>
</feature>
<dbReference type="Proteomes" id="UP000078492">
    <property type="component" value="Unassembled WGS sequence"/>
</dbReference>